<dbReference type="GO" id="GO:0140359">
    <property type="term" value="F:ABC-type transporter activity"/>
    <property type="evidence" value="ECO:0007669"/>
    <property type="project" value="InterPro"/>
</dbReference>
<reference evidence="11 12" key="1">
    <citation type="journal article" date="2015" name="Nature">
        <title>rRNA introns, odd ribosomes, and small enigmatic genomes across a large radiation of phyla.</title>
        <authorList>
            <person name="Brown C.T."/>
            <person name="Hug L.A."/>
            <person name="Thomas B.C."/>
            <person name="Sharon I."/>
            <person name="Castelle C.J."/>
            <person name="Singh A."/>
            <person name="Wilkins M.J."/>
            <person name="Williams K.H."/>
            <person name="Banfield J.F."/>
        </authorList>
    </citation>
    <scope>NUCLEOTIDE SEQUENCE [LARGE SCALE GENOMIC DNA]</scope>
</reference>
<dbReference type="PIRSF" id="PIRSF006648">
    <property type="entry name" value="DrrB"/>
    <property type="match status" value="1"/>
</dbReference>
<evidence type="ECO:0000256" key="6">
    <source>
        <dbReference type="ARBA" id="ARBA00022692"/>
    </source>
</evidence>
<evidence type="ECO:0000256" key="5">
    <source>
        <dbReference type="ARBA" id="ARBA00022519"/>
    </source>
</evidence>
<feature type="transmembrane region" description="Helical" evidence="9">
    <location>
        <begin position="62"/>
        <end position="83"/>
    </location>
</feature>
<dbReference type="Proteomes" id="UP000034181">
    <property type="component" value="Unassembled WGS sequence"/>
</dbReference>
<gene>
    <name evidence="11" type="ORF">US96_C0036G0007</name>
</gene>
<feature type="transmembrane region" description="Helical" evidence="9">
    <location>
        <begin position="103"/>
        <end position="130"/>
    </location>
</feature>
<dbReference type="InterPro" id="IPR013525">
    <property type="entry name" value="ABC2_TM"/>
</dbReference>
<keyword evidence="4 9" id="KW-1003">Cell membrane</keyword>
<organism evidence="11 12">
    <name type="scientific">Candidatus Woesebacteria bacterium GW2011_GWB1_38_5b</name>
    <dbReference type="NCBI Taxonomy" id="1618569"/>
    <lineage>
        <taxon>Bacteria</taxon>
        <taxon>Candidatus Woeseibacteriota</taxon>
    </lineage>
</organism>
<keyword evidence="6 9" id="KW-0812">Transmembrane</keyword>
<evidence type="ECO:0000256" key="1">
    <source>
        <dbReference type="ARBA" id="ARBA00004429"/>
    </source>
</evidence>
<evidence type="ECO:0000313" key="11">
    <source>
        <dbReference type="EMBL" id="KKQ74275.1"/>
    </source>
</evidence>
<keyword evidence="8 9" id="KW-0472">Membrane</keyword>
<evidence type="ECO:0000256" key="2">
    <source>
        <dbReference type="ARBA" id="ARBA00007783"/>
    </source>
</evidence>
<evidence type="ECO:0000256" key="7">
    <source>
        <dbReference type="ARBA" id="ARBA00022989"/>
    </source>
</evidence>
<keyword evidence="3 9" id="KW-0813">Transport</keyword>
<evidence type="ECO:0000259" key="10">
    <source>
        <dbReference type="PROSITE" id="PS51012"/>
    </source>
</evidence>
<dbReference type="InterPro" id="IPR047817">
    <property type="entry name" value="ABC2_TM_bact-type"/>
</dbReference>
<dbReference type="AlphaFoldDB" id="A0A0G0KFM5"/>
<evidence type="ECO:0000313" key="12">
    <source>
        <dbReference type="Proteomes" id="UP000034181"/>
    </source>
</evidence>
<feature type="domain" description="ABC transmembrane type-2" evidence="10">
    <location>
        <begin position="31"/>
        <end position="249"/>
    </location>
</feature>
<name>A0A0G0KFM5_9BACT</name>
<dbReference type="PROSITE" id="PS51012">
    <property type="entry name" value="ABC_TM2"/>
    <property type="match status" value="1"/>
</dbReference>
<protein>
    <recommendedName>
        <fullName evidence="9">Transport permease protein</fullName>
    </recommendedName>
</protein>
<dbReference type="InterPro" id="IPR000412">
    <property type="entry name" value="ABC_2_transport"/>
</dbReference>
<feature type="transmembrane region" description="Helical" evidence="9">
    <location>
        <begin position="137"/>
        <end position="158"/>
    </location>
</feature>
<proteinExistence type="inferred from homology"/>
<evidence type="ECO:0000256" key="3">
    <source>
        <dbReference type="ARBA" id="ARBA00022448"/>
    </source>
</evidence>
<comment type="subcellular location">
    <subcellularLocation>
        <location evidence="1">Cell inner membrane</location>
        <topology evidence="1">Multi-pass membrane protein</topology>
    </subcellularLocation>
    <subcellularLocation>
        <location evidence="9">Cell membrane</location>
        <topology evidence="9">Multi-pass membrane protein</topology>
    </subcellularLocation>
</comment>
<comment type="similarity">
    <text evidence="2 9">Belongs to the ABC-2 integral membrane protein family.</text>
</comment>
<feature type="transmembrane region" description="Helical" evidence="9">
    <location>
        <begin position="228"/>
        <end position="246"/>
    </location>
</feature>
<evidence type="ECO:0000256" key="9">
    <source>
        <dbReference type="RuleBase" id="RU361157"/>
    </source>
</evidence>
<comment type="caution">
    <text evidence="11">The sequence shown here is derived from an EMBL/GenBank/DDBJ whole genome shotgun (WGS) entry which is preliminary data.</text>
</comment>
<evidence type="ECO:0000256" key="8">
    <source>
        <dbReference type="ARBA" id="ARBA00023136"/>
    </source>
</evidence>
<dbReference type="PANTHER" id="PTHR30413">
    <property type="entry name" value="INNER MEMBRANE TRANSPORT PERMEASE"/>
    <property type="match status" value="1"/>
</dbReference>
<dbReference type="PANTHER" id="PTHR30413:SF8">
    <property type="entry name" value="TRANSPORT PERMEASE PROTEIN"/>
    <property type="match status" value="1"/>
</dbReference>
<feature type="transmembrane region" description="Helical" evidence="9">
    <location>
        <begin position="34"/>
        <end position="55"/>
    </location>
</feature>
<feature type="transmembrane region" description="Helical" evidence="9">
    <location>
        <begin position="164"/>
        <end position="183"/>
    </location>
</feature>
<evidence type="ECO:0000256" key="4">
    <source>
        <dbReference type="ARBA" id="ARBA00022475"/>
    </source>
</evidence>
<keyword evidence="5" id="KW-0997">Cell inner membrane</keyword>
<dbReference type="GO" id="GO:0015920">
    <property type="term" value="P:lipopolysaccharide transport"/>
    <property type="evidence" value="ECO:0007669"/>
    <property type="project" value="TreeGrafter"/>
</dbReference>
<sequence length="257" mass="29512">MEFPRSLRNFFWLLYILTLRELKGRYKSAALGFAWAFINPLLFLLVLSVVFSLFIKIDIENYQFFLLSGILPWTFFAAAISSGTSSLVNNRELIKKTYFRREAIPLASVLASLLNFLISLLIFIGLFIILKFSISSGAYLLPLAILLEAILITGIVLLTSSLDIYYRDVTFIISAAVLIWFYLTPIFYPINFVPEKFLFAYKLNPMVGIISLYRTLLLGANYFDIEAILISVAETFVFIIIGFAVFKKREKYFADWI</sequence>
<accession>A0A0G0KFM5</accession>
<keyword evidence="7 9" id="KW-1133">Transmembrane helix</keyword>
<dbReference type="EMBL" id="LBUZ01000036">
    <property type="protein sequence ID" value="KKQ74275.1"/>
    <property type="molecule type" value="Genomic_DNA"/>
</dbReference>
<dbReference type="GO" id="GO:0043190">
    <property type="term" value="C:ATP-binding cassette (ABC) transporter complex"/>
    <property type="evidence" value="ECO:0007669"/>
    <property type="project" value="InterPro"/>
</dbReference>
<dbReference type="Pfam" id="PF01061">
    <property type="entry name" value="ABC2_membrane"/>
    <property type="match status" value="1"/>
</dbReference>